<accession>A0A0C9XE30</accession>
<keyword evidence="3" id="KW-1185">Reference proteome</keyword>
<gene>
    <name evidence="2" type="ORF">K443DRAFT_101427</name>
</gene>
<dbReference type="HOGENOM" id="CLU_191884_0_0_1"/>
<dbReference type="Pfam" id="PF18721">
    <property type="entry name" value="CxC6"/>
    <property type="match status" value="1"/>
</dbReference>
<evidence type="ECO:0000313" key="2">
    <source>
        <dbReference type="EMBL" id="KIJ99878.1"/>
    </source>
</evidence>
<name>A0A0C9XE30_9AGAR</name>
<dbReference type="EMBL" id="KN838637">
    <property type="protein sequence ID" value="KIJ99878.1"/>
    <property type="molecule type" value="Genomic_DNA"/>
</dbReference>
<dbReference type="Proteomes" id="UP000054477">
    <property type="component" value="Unassembled WGS sequence"/>
</dbReference>
<reference evidence="3" key="2">
    <citation type="submission" date="2015-01" db="EMBL/GenBank/DDBJ databases">
        <title>Evolutionary Origins and Diversification of the Mycorrhizal Mutualists.</title>
        <authorList>
            <consortium name="DOE Joint Genome Institute"/>
            <consortium name="Mycorrhizal Genomics Consortium"/>
            <person name="Kohler A."/>
            <person name="Kuo A."/>
            <person name="Nagy L.G."/>
            <person name="Floudas D."/>
            <person name="Copeland A."/>
            <person name="Barry K.W."/>
            <person name="Cichocki N."/>
            <person name="Veneault-Fourrey C."/>
            <person name="LaButti K."/>
            <person name="Lindquist E.A."/>
            <person name="Lipzen A."/>
            <person name="Lundell T."/>
            <person name="Morin E."/>
            <person name="Murat C."/>
            <person name="Riley R."/>
            <person name="Ohm R."/>
            <person name="Sun H."/>
            <person name="Tunlid A."/>
            <person name="Henrissat B."/>
            <person name="Grigoriev I.V."/>
            <person name="Hibbett D.S."/>
            <person name="Martin F."/>
        </authorList>
    </citation>
    <scope>NUCLEOTIDE SEQUENCE [LARGE SCALE GENOMIC DNA]</scope>
    <source>
        <strain evidence="3">LaAM-08-1</strain>
    </source>
</reference>
<dbReference type="AlphaFoldDB" id="A0A0C9XE30"/>
<sequence length="61" mass="6953">CAYDNCQGTLISAQGGSFCAAHEDEFGNKCRVRDCLNDRLPKSQACEQHKPEWDKYVYQHS</sequence>
<reference evidence="2 3" key="1">
    <citation type="submission" date="2014-04" db="EMBL/GenBank/DDBJ databases">
        <authorList>
            <consortium name="DOE Joint Genome Institute"/>
            <person name="Kuo A."/>
            <person name="Kohler A."/>
            <person name="Nagy L.G."/>
            <person name="Floudas D."/>
            <person name="Copeland A."/>
            <person name="Barry K.W."/>
            <person name="Cichocki N."/>
            <person name="Veneault-Fourrey C."/>
            <person name="LaButti K."/>
            <person name="Lindquist E.A."/>
            <person name="Lipzen A."/>
            <person name="Lundell T."/>
            <person name="Morin E."/>
            <person name="Murat C."/>
            <person name="Sun H."/>
            <person name="Tunlid A."/>
            <person name="Henrissat B."/>
            <person name="Grigoriev I.V."/>
            <person name="Hibbett D.S."/>
            <person name="Martin F."/>
            <person name="Nordberg H.P."/>
            <person name="Cantor M.N."/>
            <person name="Hua S.X."/>
        </authorList>
    </citation>
    <scope>NUCLEOTIDE SEQUENCE [LARGE SCALE GENOMIC DNA]</scope>
    <source>
        <strain evidence="2 3">LaAM-08-1</strain>
    </source>
</reference>
<feature type="non-terminal residue" evidence="2">
    <location>
        <position position="1"/>
    </location>
</feature>
<feature type="domain" description="CxC6 like cysteine cluster associated with KDZ" evidence="1">
    <location>
        <begin position="1"/>
        <end position="54"/>
    </location>
</feature>
<evidence type="ECO:0000259" key="1">
    <source>
        <dbReference type="Pfam" id="PF18721"/>
    </source>
</evidence>
<dbReference type="OrthoDB" id="2527272at2759"/>
<organism evidence="2 3">
    <name type="scientific">Laccaria amethystina LaAM-08-1</name>
    <dbReference type="NCBI Taxonomy" id="1095629"/>
    <lineage>
        <taxon>Eukaryota</taxon>
        <taxon>Fungi</taxon>
        <taxon>Dikarya</taxon>
        <taxon>Basidiomycota</taxon>
        <taxon>Agaricomycotina</taxon>
        <taxon>Agaricomycetes</taxon>
        <taxon>Agaricomycetidae</taxon>
        <taxon>Agaricales</taxon>
        <taxon>Agaricineae</taxon>
        <taxon>Hydnangiaceae</taxon>
        <taxon>Laccaria</taxon>
    </lineage>
</organism>
<proteinExistence type="predicted"/>
<protein>
    <recommendedName>
        <fullName evidence="1">CxC6 like cysteine cluster associated with KDZ domain-containing protein</fullName>
    </recommendedName>
</protein>
<dbReference type="InterPro" id="IPR040898">
    <property type="entry name" value="CxC6"/>
</dbReference>
<evidence type="ECO:0000313" key="3">
    <source>
        <dbReference type="Proteomes" id="UP000054477"/>
    </source>
</evidence>